<evidence type="ECO:0000256" key="1">
    <source>
        <dbReference type="SAM" id="MobiDB-lite"/>
    </source>
</evidence>
<gene>
    <name evidence="2" type="ORF">DFH07DRAFT_786375</name>
</gene>
<comment type="caution">
    <text evidence="2">The sequence shown here is derived from an EMBL/GenBank/DDBJ whole genome shotgun (WGS) entry which is preliminary data.</text>
</comment>
<dbReference type="AlphaFoldDB" id="A0AAD7KK38"/>
<reference evidence="2" key="1">
    <citation type="submission" date="2023-03" db="EMBL/GenBank/DDBJ databases">
        <title>Massive genome expansion in bonnet fungi (Mycena s.s.) driven by repeated elements and novel gene families across ecological guilds.</title>
        <authorList>
            <consortium name="Lawrence Berkeley National Laboratory"/>
            <person name="Harder C.B."/>
            <person name="Miyauchi S."/>
            <person name="Viragh M."/>
            <person name="Kuo A."/>
            <person name="Thoen E."/>
            <person name="Andreopoulos B."/>
            <person name="Lu D."/>
            <person name="Skrede I."/>
            <person name="Drula E."/>
            <person name="Henrissat B."/>
            <person name="Morin E."/>
            <person name="Kohler A."/>
            <person name="Barry K."/>
            <person name="LaButti K."/>
            <person name="Morin E."/>
            <person name="Salamov A."/>
            <person name="Lipzen A."/>
            <person name="Mereny Z."/>
            <person name="Hegedus B."/>
            <person name="Baldrian P."/>
            <person name="Stursova M."/>
            <person name="Weitz H."/>
            <person name="Taylor A."/>
            <person name="Grigoriev I.V."/>
            <person name="Nagy L.G."/>
            <person name="Martin F."/>
            <person name="Kauserud H."/>
        </authorList>
    </citation>
    <scope>NUCLEOTIDE SEQUENCE</scope>
    <source>
        <strain evidence="2">CBHHK188m</strain>
    </source>
</reference>
<accession>A0AAD7KK38</accession>
<name>A0AAD7KK38_9AGAR</name>
<dbReference type="PANTHER" id="PTHR31252">
    <property type="entry name" value="DUF4419 DOMAIN-CONTAINING PROTEIN"/>
    <property type="match status" value="1"/>
</dbReference>
<dbReference type="PANTHER" id="PTHR31252:SF11">
    <property type="entry name" value="DUF4419 DOMAIN-CONTAINING PROTEIN"/>
    <property type="match status" value="1"/>
</dbReference>
<organism evidence="2 3">
    <name type="scientific">Mycena maculata</name>
    <dbReference type="NCBI Taxonomy" id="230809"/>
    <lineage>
        <taxon>Eukaryota</taxon>
        <taxon>Fungi</taxon>
        <taxon>Dikarya</taxon>
        <taxon>Basidiomycota</taxon>
        <taxon>Agaricomycotina</taxon>
        <taxon>Agaricomycetes</taxon>
        <taxon>Agaricomycetidae</taxon>
        <taxon>Agaricales</taxon>
        <taxon>Marasmiineae</taxon>
        <taxon>Mycenaceae</taxon>
        <taxon>Mycena</taxon>
    </lineage>
</organism>
<dbReference type="EMBL" id="JARJLG010000001">
    <property type="protein sequence ID" value="KAJ7784963.1"/>
    <property type="molecule type" value="Genomic_DNA"/>
</dbReference>
<proteinExistence type="predicted"/>
<feature type="region of interest" description="Disordered" evidence="1">
    <location>
        <begin position="399"/>
        <end position="494"/>
    </location>
</feature>
<protein>
    <submittedName>
        <fullName evidence="2">Uncharacterized protein</fullName>
    </submittedName>
</protein>
<feature type="compositionally biased region" description="Basic and acidic residues" evidence="1">
    <location>
        <begin position="422"/>
        <end position="434"/>
    </location>
</feature>
<dbReference type="Pfam" id="PF14388">
    <property type="entry name" value="DUF4419"/>
    <property type="match status" value="1"/>
</dbReference>
<dbReference type="InterPro" id="IPR025533">
    <property type="entry name" value="DUF4419"/>
</dbReference>
<keyword evidence="3" id="KW-1185">Reference proteome</keyword>
<dbReference type="Proteomes" id="UP001215280">
    <property type="component" value="Unassembled WGS sequence"/>
</dbReference>
<sequence length="513" mass="57620">MPVTFCPSTHPANSRDVDLVMPTQILRKACPNQFAQVDRILEYSVGGRSSGPGETPLKIVSNANGFVNTVMSAYSHHYALIIRPDDVWLAIVAQFSFYVNANAELLRANFVVHEGKRELNVLSGVPPDFAALSRQLADMIHQNVVDPVLREWILPKFSTTTMSDTTVGSMLIMATMKNYLDYRMTMLCGIPRVTLEGTQEDWKRILRRLKKLKEYGLQTIAWYHLLLPVISRFVQTFDNPDAPDNLEFWGQVACKEIEGSGSSYWSGWITAFCVFSTQGEWRGPKLDNERVQSRAPETMSSRRFWSSYTRPLQESRPHLTLDGTEYPIINANNVSVGYAEVDVKVDNNGTEMPCVIIVGLVGMGFSSSRDLTVSSTGKNDTVRPVVAWWMYSKLDEAERQRRREPEQHQQASYPPTIVTSPREPERSPRSERRRSTQPPSTIPSPSPAASTMRWVAEQSGEGVQGPPTTSGSIPARAKSEGSVPGENADPRPVRRRRNSFWALVQVLGRTHFQ</sequence>
<evidence type="ECO:0000313" key="2">
    <source>
        <dbReference type="EMBL" id="KAJ7784963.1"/>
    </source>
</evidence>
<evidence type="ECO:0000313" key="3">
    <source>
        <dbReference type="Proteomes" id="UP001215280"/>
    </source>
</evidence>